<reference evidence="1 2" key="1">
    <citation type="submission" date="2020-01" db="EMBL/GenBank/DDBJ databases">
        <authorList>
            <person name="Zhang W."/>
            <person name="Zhang R."/>
            <person name="Hu Y."/>
            <person name="Liu Y."/>
            <person name="Lin W."/>
            <person name="Wang L."/>
            <person name="Li J."/>
            <person name="An X."/>
            <person name="Song L."/>
            <person name="Fan H."/>
            <person name="Shi T."/>
            <person name="Liu H."/>
            <person name="Tong Y."/>
        </authorList>
    </citation>
    <scope>NUCLEOTIDE SEQUENCE [LARGE SCALE GENOMIC DNA]</scope>
</reference>
<organism evidence="1 2">
    <name type="scientific">Stenotrophomonas phage vB_SmaS_BUCT548</name>
    <dbReference type="NCBI Taxonomy" id="2712941"/>
    <lineage>
        <taxon>Viruses</taxon>
        <taxon>Duplodnaviria</taxon>
        <taxon>Heunggongvirae</taxon>
        <taxon>Uroviricota</taxon>
        <taxon>Caudoviricetes</taxon>
        <taxon>Beaumontvirinae</taxon>
        <taxon>Bixiavirus</taxon>
        <taxon>Bixiavirus BUCT548</taxon>
    </lineage>
</organism>
<name>A0A7D2LS91_9CAUD</name>
<evidence type="ECO:0000313" key="2">
    <source>
        <dbReference type="Proteomes" id="UP000509570"/>
    </source>
</evidence>
<dbReference type="RefSeq" id="YP_010677208.1">
    <property type="nucleotide sequence ID" value="NC_071019.1"/>
</dbReference>
<protein>
    <submittedName>
        <fullName evidence="1">Structural protein</fullName>
    </submittedName>
</protein>
<accession>A0A7D2LS91</accession>
<dbReference type="Proteomes" id="UP000509570">
    <property type="component" value="Segment"/>
</dbReference>
<dbReference type="GeneID" id="77953582"/>
<proteinExistence type="predicted"/>
<evidence type="ECO:0000313" key="1">
    <source>
        <dbReference type="EMBL" id="QIQ60743.1"/>
    </source>
</evidence>
<dbReference type="KEGG" id="vg:77953582"/>
<dbReference type="EMBL" id="MN937349">
    <property type="protein sequence ID" value="QIQ60743.1"/>
    <property type="molecule type" value="Genomic_DNA"/>
</dbReference>
<keyword evidence="2" id="KW-1185">Reference proteome</keyword>
<sequence length="127" mass="13991">MNSNHMKKYELAKRLIKKHGRKVDLMGIKSVPIDPTKPWNGSTNQEVVLTTVDAVFVPYQGSGFGETVETGNMFSSDVQVCLCAPPLDLDTNEITKIRDGGVIKGIEWKEVLKPSDVRVIVGIGVKH</sequence>